<gene>
    <name evidence="2" type="ORF">TL16_g06850</name>
</gene>
<sequence length="122" mass="13606">MRLATLVAVLLRRVLEALETKRERKISQGQDASNTSSAKRVDFTLVLGDDTCDEPMFTEMKLIGKGVKEIRLEAARSEAASCECYNYGRIEAPTRSEATSKVENALSMNEDSWSMNLLLRSS</sequence>
<proteinExistence type="predicted"/>
<reference evidence="3" key="1">
    <citation type="journal article" date="2023" name="Commun. Biol.">
        <title>Genome analysis of Parmales, the sister group of diatoms, reveals the evolutionary specialization of diatoms from phago-mixotrophs to photoautotrophs.</title>
        <authorList>
            <person name="Ban H."/>
            <person name="Sato S."/>
            <person name="Yoshikawa S."/>
            <person name="Yamada K."/>
            <person name="Nakamura Y."/>
            <person name="Ichinomiya M."/>
            <person name="Sato N."/>
            <person name="Blanc-Mathieu R."/>
            <person name="Endo H."/>
            <person name="Kuwata A."/>
            <person name="Ogata H."/>
        </authorList>
    </citation>
    <scope>NUCLEOTIDE SEQUENCE [LARGE SCALE GENOMIC DNA]</scope>
</reference>
<dbReference type="EMBL" id="BLQM01000211">
    <property type="protein sequence ID" value="GMH75707.1"/>
    <property type="molecule type" value="Genomic_DNA"/>
</dbReference>
<organism evidence="2 3">
    <name type="scientific">Triparma laevis f. inornata</name>
    <dbReference type="NCBI Taxonomy" id="1714386"/>
    <lineage>
        <taxon>Eukaryota</taxon>
        <taxon>Sar</taxon>
        <taxon>Stramenopiles</taxon>
        <taxon>Ochrophyta</taxon>
        <taxon>Bolidophyceae</taxon>
        <taxon>Parmales</taxon>
        <taxon>Triparmaceae</taxon>
        <taxon>Triparma</taxon>
    </lineage>
</organism>
<accession>A0A9W7EEA8</accession>
<feature type="chain" id="PRO_5040736991" evidence="1">
    <location>
        <begin position="18"/>
        <end position="122"/>
    </location>
</feature>
<dbReference type="AlphaFoldDB" id="A0A9W7EEA8"/>
<name>A0A9W7EEA8_9STRA</name>
<comment type="caution">
    <text evidence="2">The sequence shown here is derived from an EMBL/GenBank/DDBJ whole genome shotgun (WGS) entry which is preliminary data.</text>
</comment>
<protein>
    <submittedName>
        <fullName evidence="2">Uncharacterized protein</fullName>
    </submittedName>
</protein>
<evidence type="ECO:0000256" key="1">
    <source>
        <dbReference type="SAM" id="SignalP"/>
    </source>
</evidence>
<dbReference type="Proteomes" id="UP001162640">
    <property type="component" value="Unassembled WGS sequence"/>
</dbReference>
<evidence type="ECO:0000313" key="3">
    <source>
        <dbReference type="Proteomes" id="UP001162640"/>
    </source>
</evidence>
<evidence type="ECO:0000313" key="2">
    <source>
        <dbReference type="EMBL" id="GMH75707.1"/>
    </source>
</evidence>
<keyword evidence="1" id="KW-0732">Signal</keyword>
<feature type="signal peptide" evidence="1">
    <location>
        <begin position="1"/>
        <end position="17"/>
    </location>
</feature>